<reference evidence="2" key="1">
    <citation type="submission" date="2015-04" db="EMBL/GenBank/DDBJ databases">
        <authorList>
            <consortium name="Pathogen Informatics"/>
        </authorList>
    </citation>
    <scope>NUCLEOTIDE SEQUENCE [LARGE SCALE GENOMIC DNA]</scope>
    <source>
        <strain evidence="2">8A</strain>
    </source>
</reference>
<dbReference type="EMBL" id="CVMV01000036">
    <property type="protein sequence ID" value="CRG95469.1"/>
    <property type="molecule type" value="Genomic_DNA"/>
</dbReference>
<evidence type="ECO:0000256" key="1">
    <source>
        <dbReference type="SAM" id="MobiDB-lite"/>
    </source>
</evidence>
<gene>
    <name evidence="2" type="ORF">PGAL8A_00267200</name>
</gene>
<sequence length="295" mass="35609">MKTLILFLKITTFLLLIWMYQFFYNCDSYKTLIDKYILQTKNELKYERILAEGNTEGKEQTKAEECLEKFPLDNKENKCEDPVQYENPYDYWHNVINPQLWEEFNQETSGMDPKVKEKKWNVKWKKISDKKANELSSIFHRSDISEEEKGKLIDSVKKELHIEFVKFLCECKNEMRRKKRESESRKEMKDNKIVSESTKEMKDNKTVSESTKEMRDNKIESEYNKELRDNKTESESNKEMTDNKTESESMKEITENEAESKSKKEQRKNKINIKNFDFMKHLIFHKINKIYDNKN</sequence>
<feature type="compositionally biased region" description="Basic and acidic residues" evidence="1">
    <location>
        <begin position="178"/>
        <end position="263"/>
    </location>
</feature>
<protein>
    <submittedName>
        <fullName evidence="2">Fam-g protein</fullName>
    </submittedName>
</protein>
<name>A0A1J1GSP8_PLAGA</name>
<dbReference type="GeneID" id="39731201"/>
<feature type="region of interest" description="Disordered" evidence="1">
    <location>
        <begin position="178"/>
        <end position="271"/>
    </location>
</feature>
<evidence type="ECO:0000313" key="2">
    <source>
        <dbReference type="EMBL" id="CRG95469.1"/>
    </source>
</evidence>
<dbReference type="Proteomes" id="UP000220797">
    <property type="component" value="Unassembled WGS sequence"/>
</dbReference>
<dbReference type="OrthoDB" id="6475849at2759"/>
<dbReference type="AlphaFoldDB" id="A0A1J1GSP8"/>
<dbReference type="RefSeq" id="XP_028528279.1">
    <property type="nucleotide sequence ID" value="XM_028671648.1"/>
</dbReference>
<dbReference type="VEuPathDB" id="PlasmoDB:PGAL8A_00267200"/>
<evidence type="ECO:0000313" key="3">
    <source>
        <dbReference type="Proteomes" id="UP000220797"/>
    </source>
</evidence>
<proteinExistence type="predicted"/>
<organism evidence="2 3">
    <name type="scientific">Plasmodium gallinaceum</name>
    <dbReference type="NCBI Taxonomy" id="5849"/>
    <lineage>
        <taxon>Eukaryota</taxon>
        <taxon>Sar</taxon>
        <taxon>Alveolata</taxon>
        <taxon>Apicomplexa</taxon>
        <taxon>Aconoidasida</taxon>
        <taxon>Haemosporida</taxon>
        <taxon>Plasmodiidae</taxon>
        <taxon>Plasmodium</taxon>
        <taxon>Plasmodium (Haemamoeba)</taxon>
    </lineage>
</organism>
<comment type="caution">
    <text evidence="2">The sequence shown here is derived from an EMBL/GenBank/DDBJ whole genome shotgun (WGS) entry which is preliminary data.</text>
</comment>
<keyword evidence="3" id="KW-1185">Reference proteome</keyword>
<accession>A0A1J1GSP8</accession>